<dbReference type="AlphaFoldDB" id="A0A4U8WI00"/>
<reference evidence="3 4" key="1">
    <citation type="submission" date="2019-02" db="EMBL/GenBank/DDBJ databases">
        <authorList>
            <consortium name="Pathogen Informatics"/>
        </authorList>
    </citation>
    <scope>NUCLEOTIDE SEQUENCE [LARGE SCALE GENOMIC DNA]</scope>
    <source>
        <strain evidence="3 4">3012STDY6944375</strain>
    </source>
</reference>
<dbReference type="SUPFAM" id="SSF47413">
    <property type="entry name" value="lambda repressor-like DNA-binding domains"/>
    <property type="match status" value="1"/>
</dbReference>
<evidence type="ECO:0000313" key="4">
    <source>
        <dbReference type="Proteomes" id="UP000290013"/>
    </source>
</evidence>
<keyword evidence="1" id="KW-0238">DNA-binding</keyword>
<gene>
    <name evidence="3" type="ORF">NCTC12078_02763</name>
</gene>
<dbReference type="PANTHER" id="PTHR46558:SF4">
    <property type="entry name" value="DNA-BIDING PHAGE PROTEIN"/>
    <property type="match status" value="1"/>
</dbReference>
<dbReference type="InterPro" id="IPR010982">
    <property type="entry name" value="Lambda_DNA-bd_dom_sf"/>
</dbReference>
<evidence type="ECO:0000256" key="1">
    <source>
        <dbReference type="ARBA" id="ARBA00023125"/>
    </source>
</evidence>
<dbReference type="Gene3D" id="1.10.260.40">
    <property type="entry name" value="lambda repressor-like DNA-binding domains"/>
    <property type="match status" value="1"/>
</dbReference>
<accession>A0A4U8WI00</accession>
<name>A0A4U8WI00_9FLAO</name>
<dbReference type="CDD" id="cd00093">
    <property type="entry name" value="HTH_XRE"/>
    <property type="match status" value="1"/>
</dbReference>
<dbReference type="EMBL" id="LR215974">
    <property type="protein sequence ID" value="VFB04725.1"/>
    <property type="molecule type" value="Genomic_DNA"/>
</dbReference>
<dbReference type="GO" id="GO:0003677">
    <property type="term" value="F:DNA binding"/>
    <property type="evidence" value="ECO:0007669"/>
    <property type="project" value="UniProtKB-KW"/>
</dbReference>
<dbReference type="Proteomes" id="UP000290013">
    <property type="component" value="Chromosome"/>
</dbReference>
<dbReference type="KEGG" id="ctai:NCTC12078_02763"/>
<evidence type="ECO:0000259" key="2">
    <source>
        <dbReference type="PROSITE" id="PS50943"/>
    </source>
</evidence>
<dbReference type="PANTHER" id="PTHR46558">
    <property type="entry name" value="TRACRIPTIONAL REGULATORY PROTEIN-RELATED-RELATED"/>
    <property type="match status" value="1"/>
</dbReference>
<dbReference type="SMART" id="SM00530">
    <property type="entry name" value="HTH_XRE"/>
    <property type="match status" value="1"/>
</dbReference>
<organism evidence="3 4">
    <name type="scientific">Chryseobacterium taihuense</name>
    <dbReference type="NCBI Taxonomy" id="1141221"/>
    <lineage>
        <taxon>Bacteria</taxon>
        <taxon>Pseudomonadati</taxon>
        <taxon>Bacteroidota</taxon>
        <taxon>Flavobacteriia</taxon>
        <taxon>Flavobacteriales</taxon>
        <taxon>Weeksellaceae</taxon>
        <taxon>Chryseobacterium group</taxon>
        <taxon>Chryseobacterium</taxon>
    </lineage>
</organism>
<dbReference type="InterPro" id="IPR001387">
    <property type="entry name" value="Cro/C1-type_HTH"/>
</dbReference>
<evidence type="ECO:0000313" key="3">
    <source>
        <dbReference type="EMBL" id="VFB04725.1"/>
    </source>
</evidence>
<dbReference type="RefSeq" id="WP_130914902.1">
    <property type="nucleotide sequence ID" value="NZ_LR215974.1"/>
</dbReference>
<protein>
    <submittedName>
        <fullName evidence="3">Transcriptional regulator, y4mF family</fullName>
    </submittedName>
</protein>
<feature type="domain" description="HTH cro/C1-type" evidence="2">
    <location>
        <begin position="7"/>
        <end position="61"/>
    </location>
</feature>
<dbReference type="PROSITE" id="PS50943">
    <property type="entry name" value="HTH_CROC1"/>
    <property type="match status" value="1"/>
</dbReference>
<dbReference type="Pfam" id="PF01381">
    <property type="entry name" value="HTH_3"/>
    <property type="match status" value="1"/>
</dbReference>
<proteinExistence type="predicted"/>
<sequence length="89" mass="10209">MIVGEKIKRYRREKGFTQMDMAVMLDVSENTYRNIENNISSPDIVTIDKIAKFLDKGFTDFLPDECINITNTDNKGGNNGYIIIFPRSL</sequence>